<dbReference type="InterPro" id="IPR009057">
    <property type="entry name" value="Homeodomain-like_sf"/>
</dbReference>
<keyword evidence="3" id="KW-0804">Transcription</keyword>
<feature type="domain" description="HTH araC/xylS-type" evidence="4">
    <location>
        <begin position="168"/>
        <end position="269"/>
    </location>
</feature>
<evidence type="ECO:0000313" key="6">
    <source>
        <dbReference type="Proteomes" id="UP000293638"/>
    </source>
</evidence>
<dbReference type="EMBL" id="SGXD01000002">
    <property type="protein sequence ID" value="RZS90312.1"/>
    <property type="molecule type" value="Genomic_DNA"/>
</dbReference>
<dbReference type="Pfam" id="PF20240">
    <property type="entry name" value="DUF6597"/>
    <property type="match status" value="1"/>
</dbReference>
<accession>A0A4Q7NV73</accession>
<keyword evidence="6" id="KW-1185">Reference proteome</keyword>
<evidence type="ECO:0000259" key="4">
    <source>
        <dbReference type="PROSITE" id="PS01124"/>
    </source>
</evidence>
<dbReference type="RefSeq" id="WP_130492785.1">
    <property type="nucleotide sequence ID" value="NZ_SGXD01000002.1"/>
</dbReference>
<comment type="caution">
    <text evidence="5">The sequence shown here is derived from an EMBL/GenBank/DDBJ whole genome shotgun (WGS) entry which is preliminary data.</text>
</comment>
<proteinExistence type="predicted"/>
<protein>
    <submittedName>
        <fullName evidence="5">AraC-like DNA-binding protein</fullName>
    </submittedName>
</protein>
<evidence type="ECO:0000256" key="2">
    <source>
        <dbReference type="ARBA" id="ARBA00023125"/>
    </source>
</evidence>
<dbReference type="SUPFAM" id="SSF46689">
    <property type="entry name" value="Homeodomain-like"/>
    <property type="match status" value="1"/>
</dbReference>
<dbReference type="Gene3D" id="1.10.10.60">
    <property type="entry name" value="Homeodomain-like"/>
    <property type="match status" value="1"/>
</dbReference>
<dbReference type="PROSITE" id="PS01124">
    <property type="entry name" value="HTH_ARAC_FAMILY_2"/>
    <property type="match status" value="1"/>
</dbReference>
<dbReference type="InterPro" id="IPR050204">
    <property type="entry name" value="AraC_XylS_family_regulators"/>
</dbReference>
<sequence length="275" mass="29646">MAAEPVASRNERAAVLYPERARDRVAIGRGAVPDELAELVDYAWWVAWSLQGTHRQQVIPRPVVHLAVEVVDGEPRALVHGIHLRMFERRLSGTGSTVALAFRPGGFRPFLRGPASALRGREVPAAEVLGVDDRAVAARALAAPPEDGAAVLAEWLADLPRERDPRVPRLAALVERVAVDRSLVRAEQLAELAGVTLRTLERQFADCVGVGPKWVLQRARLLDVAEAANSGGDVDWSALAAELGYADQSHLIRHFTALVGCPPATYAARARASGP</sequence>
<keyword evidence="2 5" id="KW-0238">DNA-binding</keyword>
<name>A0A4Q7NV73_9ACTN</name>
<gene>
    <name evidence="5" type="ORF">EV189_2097</name>
</gene>
<dbReference type="Proteomes" id="UP000293638">
    <property type="component" value="Unassembled WGS sequence"/>
</dbReference>
<dbReference type="PANTHER" id="PTHR46796">
    <property type="entry name" value="HTH-TYPE TRANSCRIPTIONAL ACTIVATOR RHAS-RELATED"/>
    <property type="match status" value="1"/>
</dbReference>
<dbReference type="Pfam" id="PF12833">
    <property type="entry name" value="HTH_18"/>
    <property type="match status" value="1"/>
</dbReference>
<reference evidence="5 6" key="1">
    <citation type="submission" date="2019-02" db="EMBL/GenBank/DDBJ databases">
        <title>Genomic Encyclopedia of Type Strains, Phase IV (KMG-IV): sequencing the most valuable type-strain genomes for metagenomic binning, comparative biology and taxonomic classification.</title>
        <authorList>
            <person name="Goeker M."/>
        </authorList>
    </citation>
    <scope>NUCLEOTIDE SEQUENCE [LARGE SCALE GENOMIC DNA]</scope>
    <source>
        <strain evidence="5 6">DSM 45622</strain>
    </source>
</reference>
<keyword evidence="1" id="KW-0805">Transcription regulation</keyword>
<dbReference type="GO" id="GO:0043565">
    <property type="term" value="F:sequence-specific DNA binding"/>
    <property type="evidence" value="ECO:0007669"/>
    <property type="project" value="InterPro"/>
</dbReference>
<organism evidence="5 6">
    <name type="scientific">Motilibacter rhizosphaerae</name>
    <dbReference type="NCBI Taxonomy" id="598652"/>
    <lineage>
        <taxon>Bacteria</taxon>
        <taxon>Bacillati</taxon>
        <taxon>Actinomycetota</taxon>
        <taxon>Actinomycetes</taxon>
        <taxon>Motilibacterales</taxon>
        <taxon>Motilibacteraceae</taxon>
        <taxon>Motilibacter</taxon>
    </lineage>
</organism>
<evidence type="ECO:0000256" key="3">
    <source>
        <dbReference type="ARBA" id="ARBA00023163"/>
    </source>
</evidence>
<evidence type="ECO:0000313" key="5">
    <source>
        <dbReference type="EMBL" id="RZS90312.1"/>
    </source>
</evidence>
<dbReference type="OrthoDB" id="2559672at2"/>
<dbReference type="InterPro" id="IPR018060">
    <property type="entry name" value="HTH_AraC"/>
</dbReference>
<dbReference type="SMART" id="SM00342">
    <property type="entry name" value="HTH_ARAC"/>
    <property type="match status" value="1"/>
</dbReference>
<dbReference type="AlphaFoldDB" id="A0A4Q7NV73"/>
<dbReference type="PANTHER" id="PTHR46796:SF15">
    <property type="entry name" value="BLL1074 PROTEIN"/>
    <property type="match status" value="1"/>
</dbReference>
<evidence type="ECO:0000256" key="1">
    <source>
        <dbReference type="ARBA" id="ARBA00023015"/>
    </source>
</evidence>
<dbReference type="GO" id="GO:0003700">
    <property type="term" value="F:DNA-binding transcription factor activity"/>
    <property type="evidence" value="ECO:0007669"/>
    <property type="project" value="InterPro"/>
</dbReference>
<dbReference type="InterPro" id="IPR046532">
    <property type="entry name" value="DUF6597"/>
</dbReference>